<name>A0A8S3X8N5_PARAO</name>
<gene>
    <name evidence="3" type="ORF">PAPOLLO_LOCUS15280</name>
</gene>
<dbReference type="PROSITE" id="PS51029">
    <property type="entry name" value="MADF"/>
    <property type="match status" value="1"/>
</dbReference>
<comment type="caution">
    <text evidence="3">The sequence shown here is derived from an EMBL/GenBank/DDBJ whole genome shotgun (WGS) entry which is preliminary data.</text>
</comment>
<dbReference type="Pfam" id="PF10545">
    <property type="entry name" value="MADF_DNA_bdg"/>
    <property type="match status" value="1"/>
</dbReference>
<dbReference type="AlphaFoldDB" id="A0A8S3X8N5"/>
<evidence type="ECO:0000259" key="2">
    <source>
        <dbReference type="PROSITE" id="PS51029"/>
    </source>
</evidence>
<reference evidence="3" key="1">
    <citation type="submission" date="2021-04" db="EMBL/GenBank/DDBJ databases">
        <authorList>
            <person name="Tunstrom K."/>
        </authorList>
    </citation>
    <scope>NUCLEOTIDE SEQUENCE</scope>
</reference>
<feature type="region of interest" description="Disordered" evidence="1">
    <location>
        <begin position="110"/>
        <end position="154"/>
    </location>
</feature>
<feature type="compositionally biased region" description="Polar residues" evidence="1">
    <location>
        <begin position="110"/>
        <end position="136"/>
    </location>
</feature>
<dbReference type="InterPro" id="IPR006578">
    <property type="entry name" value="MADF-dom"/>
</dbReference>
<keyword evidence="4" id="KW-1185">Reference proteome</keyword>
<evidence type="ECO:0000313" key="4">
    <source>
        <dbReference type="Proteomes" id="UP000691718"/>
    </source>
</evidence>
<proteinExistence type="predicted"/>
<dbReference type="EMBL" id="CAJQZP010001030">
    <property type="protein sequence ID" value="CAG5009741.1"/>
    <property type="molecule type" value="Genomic_DNA"/>
</dbReference>
<dbReference type="OrthoDB" id="6159213at2759"/>
<protein>
    <submittedName>
        <fullName evidence="3">(apollo) hypothetical protein</fullName>
    </submittedName>
</protein>
<evidence type="ECO:0000256" key="1">
    <source>
        <dbReference type="SAM" id="MobiDB-lite"/>
    </source>
</evidence>
<accession>A0A8S3X8N5</accession>
<sequence>MTEYDVDFFISLIEERPVLWDTSNEDYKNKFIKQEAWKNVCKSLFPNFEEKENNEKTKLGILPSLERLDDNKTLIFKSRVLQILTELHQPHGYYCPNSNYQGGYQTQHFATSQQTPLIRPQSSNIPDQIDSPSNDFSNSSILSTLSTEEEFDFS</sequence>
<organism evidence="3 4">
    <name type="scientific">Parnassius apollo</name>
    <name type="common">Apollo butterfly</name>
    <name type="synonym">Papilio apollo</name>
    <dbReference type="NCBI Taxonomy" id="110799"/>
    <lineage>
        <taxon>Eukaryota</taxon>
        <taxon>Metazoa</taxon>
        <taxon>Ecdysozoa</taxon>
        <taxon>Arthropoda</taxon>
        <taxon>Hexapoda</taxon>
        <taxon>Insecta</taxon>
        <taxon>Pterygota</taxon>
        <taxon>Neoptera</taxon>
        <taxon>Endopterygota</taxon>
        <taxon>Lepidoptera</taxon>
        <taxon>Glossata</taxon>
        <taxon>Ditrysia</taxon>
        <taxon>Papilionoidea</taxon>
        <taxon>Papilionidae</taxon>
        <taxon>Parnassiinae</taxon>
        <taxon>Parnassini</taxon>
        <taxon>Parnassius</taxon>
        <taxon>Parnassius</taxon>
    </lineage>
</organism>
<dbReference type="Proteomes" id="UP000691718">
    <property type="component" value="Unassembled WGS sequence"/>
</dbReference>
<feature type="domain" description="MADF" evidence="2">
    <location>
        <begin position="8"/>
        <end position="99"/>
    </location>
</feature>
<feature type="compositionally biased region" description="Low complexity" evidence="1">
    <location>
        <begin position="137"/>
        <end position="146"/>
    </location>
</feature>
<evidence type="ECO:0000313" key="3">
    <source>
        <dbReference type="EMBL" id="CAG5009741.1"/>
    </source>
</evidence>